<accession>A0AA88LLY7</accession>
<sequence>MLVELRSDKQNIYLIGSPSYQINEDSDEEQILSSELSLPDVPCHKQSSIRGRKNLITPQLIAALDRYQLIIRDSFYILNVVVEALGLSSDDFPINKSSIQRIRTETRKSRAEAIKADFQTMYPTREQLLAVPKIENSSGKHQAKAISTALFDGNLLDNVQIICCDATASNTGRFNGACAILEQTLGRELLLFACRHHVYQLMLKLITAKDKKALQDVCLFVVMLYVKPWLECPAATKAPDQDLRFLKMLEYEKVDAIISKASISTFSHNLWYLCEETVILSLFDDEVDSQIKKKMIANFNRDRISDFSKRYDPS</sequence>
<keyword evidence="2" id="KW-1185">Reference proteome</keyword>
<comment type="caution">
    <text evidence="1">The sequence shown here is derived from an EMBL/GenBank/DDBJ whole genome shotgun (WGS) entry which is preliminary data.</text>
</comment>
<evidence type="ECO:0000313" key="1">
    <source>
        <dbReference type="EMBL" id="KAK2727185.1"/>
    </source>
</evidence>
<proteinExistence type="predicted"/>
<protein>
    <submittedName>
        <fullName evidence="1">Uncharacterized protein</fullName>
    </submittedName>
</protein>
<dbReference type="EMBL" id="JAVRJZ010000001">
    <property type="protein sequence ID" value="KAK2727185.1"/>
    <property type="molecule type" value="Genomic_DNA"/>
</dbReference>
<name>A0AA88LLY7_ARTSF</name>
<gene>
    <name evidence="1" type="ORF">QYM36_007871</name>
</gene>
<dbReference type="Proteomes" id="UP001187531">
    <property type="component" value="Unassembled WGS sequence"/>
</dbReference>
<organism evidence="1 2">
    <name type="scientific">Artemia franciscana</name>
    <name type="common">Brine shrimp</name>
    <name type="synonym">Artemia sanfranciscana</name>
    <dbReference type="NCBI Taxonomy" id="6661"/>
    <lineage>
        <taxon>Eukaryota</taxon>
        <taxon>Metazoa</taxon>
        <taxon>Ecdysozoa</taxon>
        <taxon>Arthropoda</taxon>
        <taxon>Crustacea</taxon>
        <taxon>Branchiopoda</taxon>
        <taxon>Anostraca</taxon>
        <taxon>Artemiidae</taxon>
        <taxon>Artemia</taxon>
    </lineage>
</organism>
<evidence type="ECO:0000313" key="2">
    <source>
        <dbReference type="Proteomes" id="UP001187531"/>
    </source>
</evidence>
<reference evidence="1" key="1">
    <citation type="submission" date="2023-07" db="EMBL/GenBank/DDBJ databases">
        <title>Chromosome-level genome assembly of Artemia franciscana.</title>
        <authorList>
            <person name="Jo E."/>
        </authorList>
    </citation>
    <scope>NUCLEOTIDE SEQUENCE</scope>
    <source>
        <tissue evidence="1">Whole body</tissue>
    </source>
</reference>
<dbReference type="AlphaFoldDB" id="A0AA88LLY7"/>